<proteinExistence type="predicted"/>
<organism evidence="1 2">
    <name type="scientific">Longibaculum muris</name>
    <dbReference type="NCBI Taxonomy" id="1796628"/>
    <lineage>
        <taxon>Bacteria</taxon>
        <taxon>Bacillati</taxon>
        <taxon>Bacillota</taxon>
        <taxon>Erysipelotrichia</taxon>
        <taxon>Erysipelotrichales</taxon>
        <taxon>Coprobacillaceae</taxon>
        <taxon>Longibaculum</taxon>
    </lineage>
</organism>
<dbReference type="GeneID" id="98914127"/>
<gene>
    <name evidence="1" type="ORF">EDD60_101305</name>
</gene>
<sequence>MASRNNEIKIRLNDDELSLLNDKVIKSGYSRERYIRSLISGIVPKENPPLEYHKLINEFNHIGVNLNQLVKQLYNQPVLENDVRTVINHLDDMIVSLDRQVRLPTK</sequence>
<comment type="caution">
    <text evidence="1">The sequence shown here is derived from an EMBL/GenBank/DDBJ whole genome shotgun (WGS) entry which is preliminary data.</text>
</comment>
<dbReference type="EMBL" id="SMCQ01000001">
    <property type="protein sequence ID" value="TCW02999.1"/>
    <property type="molecule type" value="Genomic_DNA"/>
</dbReference>
<keyword evidence="2" id="KW-1185">Reference proteome</keyword>
<dbReference type="AlphaFoldDB" id="A0A4R3Z8S9"/>
<evidence type="ECO:0000313" key="2">
    <source>
        <dbReference type="Proteomes" id="UP000295515"/>
    </source>
</evidence>
<reference evidence="1 2" key="1">
    <citation type="submission" date="2019-03" db="EMBL/GenBank/DDBJ databases">
        <title>Genomic Encyclopedia of Type Strains, Phase IV (KMG-IV): sequencing the most valuable type-strain genomes for metagenomic binning, comparative biology and taxonomic classification.</title>
        <authorList>
            <person name="Goeker M."/>
        </authorList>
    </citation>
    <scope>NUCLEOTIDE SEQUENCE [LARGE SCALE GENOMIC DNA]</scope>
    <source>
        <strain evidence="1 2">DSM 29487</strain>
    </source>
</reference>
<protein>
    <submittedName>
        <fullName evidence="1">Mobilization protein MobC</fullName>
    </submittedName>
</protein>
<dbReference type="InterPro" id="IPR053842">
    <property type="entry name" value="NikA-like"/>
</dbReference>
<dbReference type="RefSeq" id="WP_066451272.1">
    <property type="nucleotide sequence ID" value="NZ_JANKBF010000002.1"/>
</dbReference>
<accession>A0A4R3Z8S9</accession>
<name>A0A4R3Z8S9_9FIRM</name>
<evidence type="ECO:0000313" key="1">
    <source>
        <dbReference type="EMBL" id="TCW02999.1"/>
    </source>
</evidence>
<dbReference type="Pfam" id="PF21983">
    <property type="entry name" value="NikA-like"/>
    <property type="match status" value="1"/>
</dbReference>
<dbReference type="Proteomes" id="UP000295515">
    <property type="component" value="Unassembled WGS sequence"/>
</dbReference>